<dbReference type="Gene3D" id="3.10.310.10">
    <property type="entry name" value="Diaminopimelate Epimerase, Chain A, domain 1"/>
    <property type="match status" value="2"/>
</dbReference>
<accession>A0AAF0ETA8</accession>
<name>A0AAF0ETA8_9BASI</name>
<dbReference type="EMBL" id="CP119880">
    <property type="protein sequence ID" value="WFD36385.1"/>
    <property type="molecule type" value="Genomic_DNA"/>
</dbReference>
<gene>
    <name evidence="1" type="ORF">MCUN1_003264</name>
</gene>
<dbReference type="PANTHER" id="PTHR13774:SF32">
    <property type="entry name" value="ANTISENSE-ENHANCING SEQUENCE 1"/>
    <property type="match status" value="1"/>
</dbReference>
<dbReference type="GO" id="GO:0005737">
    <property type="term" value="C:cytoplasm"/>
    <property type="evidence" value="ECO:0007669"/>
    <property type="project" value="TreeGrafter"/>
</dbReference>
<proteinExistence type="predicted"/>
<dbReference type="Proteomes" id="UP001219933">
    <property type="component" value="Chromosome 4"/>
</dbReference>
<dbReference type="InterPro" id="IPR003719">
    <property type="entry name" value="Phenazine_PhzF-like"/>
</dbReference>
<reference evidence="1" key="1">
    <citation type="submission" date="2023-03" db="EMBL/GenBank/DDBJ databases">
        <title>Mating type loci evolution in Malassezia.</title>
        <authorList>
            <person name="Coelho M.A."/>
        </authorList>
    </citation>
    <scope>NUCLEOTIDE SEQUENCE</scope>
    <source>
        <strain evidence="1">CBS 11721</strain>
    </source>
</reference>
<dbReference type="SUPFAM" id="SSF54506">
    <property type="entry name" value="Diaminopimelate epimerase-like"/>
    <property type="match status" value="1"/>
</dbReference>
<sequence length="211" mass="22583">MPRTFTQVDVFAPGPVTGNPVAVVHEASGLSDEQMLAFARWTNLSETTFILPPKTDEADYSVRIFTPGGEIPFAGHPTLGTAHAWLENGGKPRKSDVVQHCGIGLVRIARIDGTLRFRAPNFSRYGDVDAHDIAAITAALGIAPANVKHASWIDNGPGWVGLVLESADAVLSLRPNISDLDNWRVGVIGPHATGEPADYESRTIIRGTVTL</sequence>
<dbReference type="NCBIfam" id="TIGR00654">
    <property type="entry name" value="PhzF_family"/>
    <property type="match status" value="1"/>
</dbReference>
<dbReference type="Pfam" id="PF02567">
    <property type="entry name" value="PhzC-PhzF"/>
    <property type="match status" value="1"/>
</dbReference>
<dbReference type="GO" id="GO:0016853">
    <property type="term" value="F:isomerase activity"/>
    <property type="evidence" value="ECO:0007669"/>
    <property type="project" value="TreeGrafter"/>
</dbReference>
<evidence type="ECO:0000313" key="1">
    <source>
        <dbReference type="EMBL" id="WFD36385.1"/>
    </source>
</evidence>
<protein>
    <recommendedName>
        <fullName evidence="3">Trans-2,3-dihydro-3-hydroxyanthranilate isomerase</fullName>
    </recommendedName>
</protein>
<evidence type="ECO:0008006" key="3">
    <source>
        <dbReference type="Google" id="ProtNLM"/>
    </source>
</evidence>
<evidence type="ECO:0000313" key="2">
    <source>
        <dbReference type="Proteomes" id="UP001219933"/>
    </source>
</evidence>
<keyword evidence="2" id="KW-1185">Reference proteome</keyword>
<dbReference type="PANTHER" id="PTHR13774">
    <property type="entry name" value="PHENAZINE BIOSYNTHESIS PROTEIN"/>
    <property type="match status" value="1"/>
</dbReference>
<dbReference type="AlphaFoldDB" id="A0AAF0ETA8"/>
<organism evidence="1 2">
    <name type="scientific">Malassezia cuniculi</name>
    <dbReference type="NCBI Taxonomy" id="948313"/>
    <lineage>
        <taxon>Eukaryota</taxon>
        <taxon>Fungi</taxon>
        <taxon>Dikarya</taxon>
        <taxon>Basidiomycota</taxon>
        <taxon>Ustilaginomycotina</taxon>
        <taxon>Malasseziomycetes</taxon>
        <taxon>Malasseziales</taxon>
        <taxon>Malasseziaceae</taxon>
        <taxon>Malassezia</taxon>
    </lineage>
</organism>